<proteinExistence type="inferred from homology"/>
<comment type="similarity">
    <text evidence="1">Belongs to the transferase hexapeptide repeat family.</text>
</comment>
<dbReference type="Gene3D" id="2.160.10.10">
    <property type="entry name" value="Hexapeptide repeat proteins"/>
    <property type="match status" value="1"/>
</dbReference>
<dbReference type="InterPro" id="IPR001451">
    <property type="entry name" value="Hexapep"/>
</dbReference>
<dbReference type="Pfam" id="PF00132">
    <property type="entry name" value="Hexapep"/>
    <property type="match status" value="1"/>
</dbReference>
<protein>
    <recommendedName>
        <fullName evidence="3">Acetyltransferase</fullName>
    </recommendedName>
</protein>
<evidence type="ECO:0000313" key="2">
    <source>
        <dbReference type="EMBL" id="WNL30641.1"/>
    </source>
</evidence>
<evidence type="ECO:0000256" key="1">
    <source>
        <dbReference type="ARBA" id="ARBA00007274"/>
    </source>
</evidence>
<dbReference type="EMBL" id="CP134854">
    <property type="protein sequence ID" value="WNL30641.1"/>
    <property type="molecule type" value="Genomic_DNA"/>
</dbReference>
<name>A0AA96DKK8_9BACT</name>
<dbReference type="PANTHER" id="PTHR43300:SF4">
    <property type="entry name" value="ACYL-[ACYL-CARRIER-PROTEIN]--UDP-N-ACETYLGLUCOSAMINE O-ACYLTRANSFERASE"/>
    <property type="match status" value="1"/>
</dbReference>
<evidence type="ECO:0008006" key="3">
    <source>
        <dbReference type="Google" id="ProtNLM"/>
    </source>
</evidence>
<reference evidence="2" key="1">
    <citation type="submission" date="2023-09" db="EMBL/GenBank/DDBJ databases">
        <title>Arcobacter tbilisiensis sp. nov. isolated from chicken meat in Tbilisi, Georgia.</title>
        <authorList>
            <person name="Matthias R."/>
            <person name="Zautner A.E."/>
        </authorList>
    </citation>
    <scope>NUCLEOTIDE SEQUENCE</scope>
    <source>
        <strain evidence="2">LEO 52</strain>
    </source>
</reference>
<dbReference type="InterPro" id="IPR011004">
    <property type="entry name" value="Trimer_LpxA-like_sf"/>
</dbReference>
<dbReference type="InterPro" id="IPR050179">
    <property type="entry name" value="Trans_hexapeptide_repeat"/>
</dbReference>
<gene>
    <name evidence="2" type="ORF">RMQ68_04425</name>
</gene>
<dbReference type="PANTHER" id="PTHR43300">
    <property type="entry name" value="ACETYLTRANSFERASE"/>
    <property type="match status" value="1"/>
</dbReference>
<accession>A0AA96DKK8</accession>
<sequence>MKKLIVYGITEMAEYLYPYLIRDNEVEVVAFTVESKYLNKETFFQKEIIPFEEIEEKYPPKDYEMIIAIGPTQMNKVREKYFLLAKEKGYKMYSYVSKLASVMSSIGENSIIGDFVVIQPNTKIRDNNIIYEHTIICTKASIGSHNYIAPAVRVGTNDIVGNNIILGMNSTLKTDINIANETLVGANCYISKNTEFKGVYGVKSAELYGCVSDKVNIV</sequence>
<dbReference type="SUPFAM" id="SSF51161">
    <property type="entry name" value="Trimeric LpxA-like enzymes"/>
    <property type="match status" value="1"/>
</dbReference>
<organism evidence="2">
    <name type="scientific">Arcobacter sp. AZ-2023</name>
    <dbReference type="NCBI Taxonomy" id="3074453"/>
    <lineage>
        <taxon>Bacteria</taxon>
        <taxon>Pseudomonadati</taxon>
        <taxon>Campylobacterota</taxon>
        <taxon>Epsilonproteobacteria</taxon>
        <taxon>Campylobacterales</taxon>
        <taxon>Arcobacteraceae</taxon>
        <taxon>Arcobacter</taxon>
    </lineage>
</organism>
<dbReference type="AlphaFoldDB" id="A0AA96DKK8"/>